<keyword evidence="8" id="KW-0472">Membrane</keyword>
<reference evidence="9 10" key="1">
    <citation type="journal article" date="2018" name="BMC Genomics">
        <title>The genome of Naegleria lovaniensis, the basis for a comparative approach to unravel pathogenicity factors of the human pathogenic amoeba N. fowleri.</title>
        <authorList>
            <person name="Liechti N."/>
            <person name="Schurch N."/>
            <person name="Bruggmann R."/>
            <person name="Wittwer M."/>
        </authorList>
    </citation>
    <scope>NUCLEOTIDE SEQUENCE [LARGE SCALE GENOMIC DNA]</scope>
    <source>
        <strain evidence="9 10">ATCC 30569</strain>
    </source>
</reference>
<keyword evidence="3" id="KW-0813">Transport</keyword>
<evidence type="ECO:0000256" key="7">
    <source>
        <dbReference type="ARBA" id="ARBA00023128"/>
    </source>
</evidence>
<dbReference type="GO" id="GO:0006979">
    <property type="term" value="P:response to oxidative stress"/>
    <property type="evidence" value="ECO:0007669"/>
    <property type="project" value="TreeGrafter"/>
</dbReference>
<evidence type="ECO:0000256" key="2">
    <source>
        <dbReference type="ARBA" id="ARBA00009508"/>
    </source>
</evidence>
<keyword evidence="5" id="KW-0999">Mitochondrion inner membrane</keyword>
<comment type="caution">
    <text evidence="9">The sequence shown here is derived from an EMBL/GenBank/DDBJ whole genome shotgun (WGS) entry which is preliminary data.</text>
</comment>
<keyword evidence="10" id="KW-1185">Reference proteome</keyword>
<name>A0AA88KK38_NAELO</name>
<accession>A0AA88KK38</accession>
<keyword evidence="7" id="KW-0496">Mitochondrion</keyword>
<evidence type="ECO:0000313" key="10">
    <source>
        <dbReference type="Proteomes" id="UP000816034"/>
    </source>
</evidence>
<dbReference type="EMBL" id="PYSW02000024">
    <property type="protein sequence ID" value="KAG2382235.1"/>
    <property type="molecule type" value="Genomic_DNA"/>
</dbReference>
<protein>
    <submittedName>
        <fullName evidence="9">Uncharacterized protein</fullName>
    </submittedName>
</protein>
<dbReference type="AlphaFoldDB" id="A0AA88KK38"/>
<evidence type="ECO:0000256" key="1">
    <source>
        <dbReference type="ARBA" id="ARBA00004443"/>
    </source>
</evidence>
<dbReference type="CDD" id="cd20266">
    <property type="entry name" value="Complex1_LYR_NDUFA6_LYRM6"/>
    <property type="match status" value="1"/>
</dbReference>
<gene>
    <name evidence="9" type="ORF">C9374_005437</name>
</gene>
<comment type="similarity">
    <text evidence="2">Belongs to the complex I LYR family.</text>
</comment>
<dbReference type="Proteomes" id="UP000816034">
    <property type="component" value="Unassembled WGS sequence"/>
</dbReference>
<dbReference type="PANTHER" id="PTHR12964">
    <property type="entry name" value="NADH-UBIQUINONE OXIDOREDUCTASE B14 SUBUNIT"/>
    <property type="match status" value="1"/>
</dbReference>
<keyword evidence="6" id="KW-0249">Electron transport</keyword>
<dbReference type="GeneID" id="68097892"/>
<dbReference type="InterPro" id="IPR045299">
    <property type="entry name" value="Complex1_LYR_NDUFA6_LYRM6"/>
</dbReference>
<evidence type="ECO:0000256" key="5">
    <source>
        <dbReference type="ARBA" id="ARBA00022792"/>
    </source>
</evidence>
<evidence type="ECO:0000256" key="4">
    <source>
        <dbReference type="ARBA" id="ARBA00022660"/>
    </source>
</evidence>
<evidence type="ECO:0000256" key="6">
    <source>
        <dbReference type="ARBA" id="ARBA00022982"/>
    </source>
</evidence>
<evidence type="ECO:0000313" key="9">
    <source>
        <dbReference type="EMBL" id="KAG2382235.1"/>
    </source>
</evidence>
<dbReference type="GO" id="GO:0005743">
    <property type="term" value="C:mitochondrial inner membrane"/>
    <property type="evidence" value="ECO:0007669"/>
    <property type="project" value="UniProtKB-SubCell"/>
</dbReference>
<organism evidence="9 10">
    <name type="scientific">Naegleria lovaniensis</name>
    <name type="common">Amoeba</name>
    <dbReference type="NCBI Taxonomy" id="51637"/>
    <lineage>
        <taxon>Eukaryota</taxon>
        <taxon>Discoba</taxon>
        <taxon>Heterolobosea</taxon>
        <taxon>Tetramitia</taxon>
        <taxon>Eutetramitia</taxon>
        <taxon>Vahlkampfiidae</taxon>
        <taxon>Naegleria</taxon>
    </lineage>
</organism>
<evidence type="ECO:0000256" key="8">
    <source>
        <dbReference type="ARBA" id="ARBA00023136"/>
    </source>
</evidence>
<dbReference type="InterPro" id="IPR016488">
    <property type="entry name" value="NADH_Ub_cplx-1_asu_su-6"/>
</dbReference>
<keyword evidence="4" id="KW-0679">Respiratory chain</keyword>
<comment type="subcellular location">
    <subcellularLocation>
        <location evidence="1">Mitochondrion inner membrane</location>
        <topology evidence="1">Peripheral membrane protein</topology>
        <orientation evidence="1">Matrix side</orientation>
    </subcellularLocation>
</comment>
<dbReference type="RefSeq" id="XP_044547914.1">
    <property type="nucleotide sequence ID" value="XM_044695187.1"/>
</dbReference>
<dbReference type="GO" id="GO:0045271">
    <property type="term" value="C:respiratory chain complex I"/>
    <property type="evidence" value="ECO:0007669"/>
    <property type="project" value="InterPro"/>
</dbReference>
<proteinExistence type="inferred from homology"/>
<dbReference type="PANTHER" id="PTHR12964:SF0">
    <property type="entry name" value="NADH DEHYDROGENASE [UBIQUINONE] 1 ALPHA SUBCOMPLEX SUBUNIT 6"/>
    <property type="match status" value="1"/>
</dbReference>
<evidence type="ECO:0000256" key="3">
    <source>
        <dbReference type="ARBA" id="ARBA00022448"/>
    </source>
</evidence>
<sequence length="176" mass="20494">MLKRAVSSSACHLHHGANKNPSLLLANISSNQSVNYNNYIASVQSKNMEEAKKNTLLLYRRLLKILPWMRDVYHLPVDVPVLRKRIHKEFESYKGLTDLDVIDALIIRGYIEREEATMHHKQRGHVLKYFYEAEVEKSLPKLPEFKKIVKEKIDTDALINAARRKNLGKYIKNIDQ</sequence>